<evidence type="ECO:0000313" key="2">
    <source>
        <dbReference type="Proteomes" id="UP001565471"/>
    </source>
</evidence>
<dbReference type="Pfam" id="PF11339">
    <property type="entry name" value="DUF3141"/>
    <property type="match status" value="1"/>
</dbReference>
<proteinExistence type="predicted"/>
<dbReference type="InterPro" id="IPR024501">
    <property type="entry name" value="DUF3141"/>
</dbReference>
<comment type="caution">
    <text evidence="1">The sequence shown here is derived from an EMBL/GenBank/DDBJ whole genome shotgun (WGS) entry which is preliminary data.</text>
</comment>
<sequence>MTSALLHKPIRERRSQVGSLVNPRAKSGELVAGAAPTTAIGVWAGGWSSDVLALDDVLAYQQDLWERVILFWHTLRQRADNMITHERAGKPPLLDFDYEVILDARRFDRPVHYALLRCRRVRTDQSIISSDF</sequence>
<keyword evidence="2" id="KW-1185">Reference proteome</keyword>
<accession>A0ABV4F7E1</accession>
<organism evidence="1 2">
    <name type="scientific">Bradyrhizobium elkanii</name>
    <dbReference type="NCBI Taxonomy" id="29448"/>
    <lineage>
        <taxon>Bacteria</taxon>
        <taxon>Pseudomonadati</taxon>
        <taxon>Pseudomonadota</taxon>
        <taxon>Alphaproteobacteria</taxon>
        <taxon>Hyphomicrobiales</taxon>
        <taxon>Nitrobacteraceae</taxon>
        <taxon>Bradyrhizobium</taxon>
    </lineage>
</organism>
<gene>
    <name evidence="1" type="ORF">ABIF29_006174</name>
</gene>
<protein>
    <submittedName>
        <fullName evidence="1">Uncharacterized protein</fullName>
    </submittedName>
</protein>
<dbReference type="EMBL" id="JBGBZA010000002">
    <property type="protein sequence ID" value="MEY9319375.1"/>
    <property type="molecule type" value="Genomic_DNA"/>
</dbReference>
<dbReference type="RefSeq" id="WP_370144039.1">
    <property type="nucleotide sequence ID" value="NZ_JALJZB010000001.1"/>
</dbReference>
<evidence type="ECO:0000313" key="1">
    <source>
        <dbReference type="EMBL" id="MEY9319375.1"/>
    </source>
</evidence>
<name>A0ABV4F7E1_BRAEL</name>
<dbReference type="Proteomes" id="UP001565471">
    <property type="component" value="Unassembled WGS sequence"/>
</dbReference>
<reference evidence="1 2" key="1">
    <citation type="submission" date="2024-07" db="EMBL/GenBank/DDBJ databases">
        <title>Genomic Encyclopedia of Type Strains, Phase V (KMG-V): Genome sequencing to study the core and pangenomes of soil and plant-associated prokaryotes.</title>
        <authorList>
            <person name="Whitman W."/>
        </authorList>
    </citation>
    <scope>NUCLEOTIDE SEQUENCE [LARGE SCALE GENOMIC DNA]</scope>
    <source>
        <strain evidence="1 2">USDA 415</strain>
    </source>
</reference>